<name>A0AAV6VXK7_9ARAC</name>
<keyword evidence="3" id="KW-1185">Reference proteome</keyword>
<accession>A0AAV6VXK7</accession>
<comment type="caution">
    <text evidence="2">The sequence shown here is derived from an EMBL/GenBank/DDBJ whole genome shotgun (WGS) entry which is preliminary data.</text>
</comment>
<protein>
    <recommendedName>
        <fullName evidence="4">Peptidase aspartic putative domain-containing protein</fullName>
    </recommendedName>
</protein>
<feature type="region of interest" description="Disordered" evidence="1">
    <location>
        <begin position="549"/>
        <end position="569"/>
    </location>
</feature>
<reference evidence="2 3" key="1">
    <citation type="journal article" date="2022" name="Nat. Ecol. Evol.">
        <title>A masculinizing supergene underlies an exaggerated male reproductive morph in a spider.</title>
        <authorList>
            <person name="Hendrickx F."/>
            <person name="De Corte Z."/>
            <person name="Sonet G."/>
            <person name="Van Belleghem S.M."/>
            <person name="Kostlbacher S."/>
            <person name="Vangestel C."/>
        </authorList>
    </citation>
    <scope>NUCLEOTIDE SEQUENCE [LARGE SCALE GENOMIC DNA]</scope>
    <source>
        <strain evidence="2">W744_W776</strain>
    </source>
</reference>
<dbReference type="PANTHER" id="PTHR47331">
    <property type="entry name" value="PHD-TYPE DOMAIN-CONTAINING PROTEIN"/>
    <property type="match status" value="1"/>
</dbReference>
<evidence type="ECO:0000256" key="1">
    <source>
        <dbReference type="SAM" id="MobiDB-lite"/>
    </source>
</evidence>
<dbReference type="PANTHER" id="PTHR47331:SF1">
    <property type="entry name" value="GAG-LIKE PROTEIN"/>
    <property type="match status" value="1"/>
</dbReference>
<evidence type="ECO:0000313" key="3">
    <source>
        <dbReference type="Proteomes" id="UP000827092"/>
    </source>
</evidence>
<dbReference type="Proteomes" id="UP000827092">
    <property type="component" value="Unassembled WGS sequence"/>
</dbReference>
<evidence type="ECO:0000313" key="2">
    <source>
        <dbReference type="EMBL" id="KAG8200908.1"/>
    </source>
</evidence>
<evidence type="ECO:0008006" key="4">
    <source>
        <dbReference type="Google" id="ProtNLM"/>
    </source>
</evidence>
<dbReference type="AlphaFoldDB" id="A0AAV6VXK7"/>
<sequence>MEEKHVIEKQLRKNIEQCEDLLQGLFWSAFRNDVELGKKCLFYADVNARVPNTQDTAIAISSCVGNLEFVQLLLEREDASQLLSIVDTSKEVIRSLQNLDLPLTGFADSIFVYSIIQKLDPATRSWWERGLEDDKIPTIDELLKFITHHARTIQHQSYKIFYKPRQPSVPSSGKPVRVSSFTAQVKSQCSYCTSNDHALFQCNKFKNLTTFQRQTFVKENRLCYNCLKNHKLANCSSKFTCRVCHKKHNTLLHFESTNSTDNARVLSPHAAEFVPGSVNEPTSVPQQTLTNVSSCVSHQSASIQVLLCTAIVKVLDSSNQFQHCRVLLDPGSQACFVTESCLNRLGLARTRARVEISCLGSSSAHTNGVTNLKFTPHFKESPEFVTSAFIINKIIGDIPHFSLPSDTAAPFRDLKLADPNFFQSGNVSTEMSDSSPIHVNHLQVSTEELLGNFCKLDEVPTANLLTKEVQATEDHFIATHSREDRRYTVKLPCHTSPALLGDSLQTAMRRFQSLERSLVSRPEIYERYRVTQDHNITVRLLTSKTSSSCENTSSHVPGIDNPADSSTRGQPSEFLSCDLCVQGPSFLREPSIEVFLKQSPSSISFLESQFGRHFEDDIRTRSLRKPAFRTTPFLIMCPTGIQKDAGAHGYCPSTSPTIGQDIPSYSANFYMEQRAGSTSCSQARKGPRTASQARGEIGTYCCIAFVDSDLAKVTIENLCAV</sequence>
<proteinExistence type="predicted"/>
<gene>
    <name evidence="2" type="ORF">JTE90_020548</name>
</gene>
<dbReference type="EMBL" id="JAFNEN010000011">
    <property type="protein sequence ID" value="KAG8200908.1"/>
    <property type="molecule type" value="Genomic_DNA"/>
</dbReference>
<organism evidence="2 3">
    <name type="scientific">Oedothorax gibbosus</name>
    <dbReference type="NCBI Taxonomy" id="931172"/>
    <lineage>
        <taxon>Eukaryota</taxon>
        <taxon>Metazoa</taxon>
        <taxon>Ecdysozoa</taxon>
        <taxon>Arthropoda</taxon>
        <taxon>Chelicerata</taxon>
        <taxon>Arachnida</taxon>
        <taxon>Araneae</taxon>
        <taxon>Araneomorphae</taxon>
        <taxon>Entelegynae</taxon>
        <taxon>Araneoidea</taxon>
        <taxon>Linyphiidae</taxon>
        <taxon>Erigoninae</taxon>
        <taxon>Oedothorax</taxon>
    </lineage>
</organism>